<dbReference type="Proteomes" id="UP001328107">
    <property type="component" value="Unassembled WGS sequence"/>
</dbReference>
<keyword evidence="2" id="KW-1185">Reference proteome</keyword>
<dbReference type="EMBL" id="BTRK01000002">
    <property type="protein sequence ID" value="GMR39198.1"/>
    <property type="molecule type" value="Genomic_DNA"/>
</dbReference>
<dbReference type="AlphaFoldDB" id="A0AAN5C6F0"/>
<comment type="caution">
    <text evidence="1">The sequence shown here is derived from an EMBL/GenBank/DDBJ whole genome shotgun (WGS) entry which is preliminary data.</text>
</comment>
<feature type="non-terminal residue" evidence="1">
    <location>
        <position position="75"/>
    </location>
</feature>
<gene>
    <name evidence="1" type="ORF">PMAYCL1PPCAC_09393</name>
</gene>
<evidence type="ECO:0000313" key="1">
    <source>
        <dbReference type="EMBL" id="GMR39198.1"/>
    </source>
</evidence>
<organism evidence="1 2">
    <name type="scientific">Pristionchus mayeri</name>
    <dbReference type="NCBI Taxonomy" id="1317129"/>
    <lineage>
        <taxon>Eukaryota</taxon>
        <taxon>Metazoa</taxon>
        <taxon>Ecdysozoa</taxon>
        <taxon>Nematoda</taxon>
        <taxon>Chromadorea</taxon>
        <taxon>Rhabditida</taxon>
        <taxon>Rhabditina</taxon>
        <taxon>Diplogasteromorpha</taxon>
        <taxon>Diplogasteroidea</taxon>
        <taxon>Neodiplogasteridae</taxon>
        <taxon>Pristionchus</taxon>
    </lineage>
</organism>
<evidence type="ECO:0000313" key="2">
    <source>
        <dbReference type="Proteomes" id="UP001328107"/>
    </source>
</evidence>
<feature type="non-terminal residue" evidence="1">
    <location>
        <position position="1"/>
    </location>
</feature>
<protein>
    <submittedName>
        <fullName evidence="1">Uncharacterized protein</fullName>
    </submittedName>
</protein>
<sequence length="75" mass="8861">RMNVFFQGFWSDVRTFYKPLDNIRSVAVKSDYIVFEKSAIQININLYININLVPLSVDQFKHFLYGDSTVNRKLI</sequence>
<accession>A0AAN5C6F0</accession>
<reference evidence="2" key="1">
    <citation type="submission" date="2022-10" db="EMBL/GenBank/DDBJ databases">
        <title>Genome assembly of Pristionchus species.</title>
        <authorList>
            <person name="Yoshida K."/>
            <person name="Sommer R.J."/>
        </authorList>
    </citation>
    <scope>NUCLEOTIDE SEQUENCE [LARGE SCALE GENOMIC DNA]</scope>
    <source>
        <strain evidence="2">RS5460</strain>
    </source>
</reference>
<proteinExistence type="predicted"/>
<name>A0AAN5C6F0_9BILA</name>